<keyword evidence="13" id="KW-0333">Golgi apparatus</keyword>
<evidence type="ECO:0000256" key="3">
    <source>
        <dbReference type="ARBA" id="ARBA00004555"/>
    </source>
</evidence>
<dbReference type="EMBL" id="JARGDH010000001">
    <property type="protein sequence ID" value="KAL0280426.1"/>
    <property type="molecule type" value="Genomic_DNA"/>
</dbReference>
<dbReference type="Pfam" id="PF13499">
    <property type="entry name" value="EF-hand_7"/>
    <property type="match status" value="1"/>
</dbReference>
<comment type="caution">
    <text evidence="19">The sequence shown here is derived from an EMBL/GenBank/DDBJ whole genome shotgun (WGS) entry which is preliminary data.</text>
</comment>
<dbReference type="CDD" id="cd00051">
    <property type="entry name" value="EFh"/>
    <property type="match status" value="1"/>
</dbReference>
<feature type="compositionally biased region" description="Low complexity" evidence="16">
    <location>
        <begin position="533"/>
        <end position="545"/>
    </location>
</feature>
<dbReference type="GO" id="GO:0005509">
    <property type="term" value="F:calcium ion binding"/>
    <property type="evidence" value="ECO:0007669"/>
    <property type="project" value="InterPro"/>
</dbReference>
<dbReference type="SUPFAM" id="SSF47473">
    <property type="entry name" value="EF-hand"/>
    <property type="match status" value="1"/>
</dbReference>
<dbReference type="AlphaFoldDB" id="A0AAW2IEI7"/>
<dbReference type="Pfam" id="PF25434">
    <property type="entry name" value="NUCB1_N"/>
    <property type="match status" value="1"/>
</dbReference>
<dbReference type="InterPro" id="IPR057576">
    <property type="entry name" value="NUCB1_N"/>
</dbReference>
<dbReference type="PANTHER" id="PTHR19237:SF20">
    <property type="entry name" value="NUCLEOBINDIN 1"/>
    <property type="match status" value="1"/>
</dbReference>
<dbReference type="EMBL" id="JARGDH010000001">
    <property type="protein sequence ID" value="KAL0280427.1"/>
    <property type="molecule type" value="Genomic_DNA"/>
</dbReference>
<protein>
    <recommendedName>
        <fullName evidence="18">EF-hand domain-containing protein</fullName>
    </recommendedName>
</protein>
<evidence type="ECO:0000256" key="10">
    <source>
        <dbReference type="ARBA" id="ARBA00022729"/>
    </source>
</evidence>
<dbReference type="InterPro" id="IPR040250">
    <property type="entry name" value="Nucleobindin"/>
</dbReference>
<dbReference type="InterPro" id="IPR002048">
    <property type="entry name" value="EF_hand_dom"/>
</dbReference>
<feature type="compositionally biased region" description="Low complexity" evidence="16">
    <location>
        <begin position="408"/>
        <end position="443"/>
    </location>
</feature>
<evidence type="ECO:0000259" key="18">
    <source>
        <dbReference type="PROSITE" id="PS50222"/>
    </source>
</evidence>
<keyword evidence="10 17" id="KW-0732">Signal</keyword>
<evidence type="ECO:0000256" key="9">
    <source>
        <dbReference type="ARBA" id="ARBA00022658"/>
    </source>
</evidence>
<accession>A0AAW2IEI7</accession>
<organism evidence="19">
    <name type="scientific">Menopon gallinae</name>
    <name type="common">poultry shaft louse</name>
    <dbReference type="NCBI Taxonomy" id="328185"/>
    <lineage>
        <taxon>Eukaryota</taxon>
        <taxon>Metazoa</taxon>
        <taxon>Ecdysozoa</taxon>
        <taxon>Arthropoda</taxon>
        <taxon>Hexapoda</taxon>
        <taxon>Insecta</taxon>
        <taxon>Pterygota</taxon>
        <taxon>Neoptera</taxon>
        <taxon>Paraneoptera</taxon>
        <taxon>Psocodea</taxon>
        <taxon>Troctomorpha</taxon>
        <taxon>Phthiraptera</taxon>
        <taxon>Amblycera</taxon>
        <taxon>Menoponidae</taxon>
        <taxon>Menopon</taxon>
    </lineage>
</organism>
<dbReference type="GO" id="GO:0070062">
    <property type="term" value="C:extracellular exosome"/>
    <property type="evidence" value="ECO:0007669"/>
    <property type="project" value="TreeGrafter"/>
</dbReference>
<name>A0AAW2IEI7_9NEOP</name>
<keyword evidence="8" id="KW-0597">Phosphoprotein</keyword>
<evidence type="ECO:0000256" key="13">
    <source>
        <dbReference type="ARBA" id="ARBA00023034"/>
    </source>
</evidence>
<gene>
    <name evidence="19" type="ORF">PYX00_001720</name>
</gene>
<evidence type="ECO:0000256" key="6">
    <source>
        <dbReference type="ARBA" id="ARBA00022490"/>
    </source>
</evidence>
<dbReference type="GO" id="GO:0016020">
    <property type="term" value="C:membrane"/>
    <property type="evidence" value="ECO:0007669"/>
    <property type="project" value="UniProtKB-SubCell"/>
</dbReference>
<dbReference type="PROSITE" id="PS50222">
    <property type="entry name" value="EF_HAND_2"/>
    <property type="match status" value="1"/>
</dbReference>
<dbReference type="GO" id="GO:0005085">
    <property type="term" value="F:guanyl-nucleotide exchange factor activity"/>
    <property type="evidence" value="ECO:0007669"/>
    <property type="project" value="UniProtKB-KW"/>
</dbReference>
<evidence type="ECO:0000256" key="8">
    <source>
        <dbReference type="ARBA" id="ARBA00022553"/>
    </source>
</evidence>
<evidence type="ECO:0000256" key="16">
    <source>
        <dbReference type="SAM" id="MobiDB-lite"/>
    </source>
</evidence>
<dbReference type="GO" id="GO:0005793">
    <property type="term" value="C:endoplasmic reticulum-Golgi intermediate compartment"/>
    <property type="evidence" value="ECO:0007669"/>
    <property type="project" value="TreeGrafter"/>
</dbReference>
<dbReference type="GO" id="GO:0005794">
    <property type="term" value="C:Golgi apparatus"/>
    <property type="evidence" value="ECO:0007669"/>
    <property type="project" value="UniProtKB-SubCell"/>
</dbReference>
<feature type="domain" description="EF-hand" evidence="18">
    <location>
        <begin position="284"/>
        <end position="319"/>
    </location>
</feature>
<dbReference type="Gene3D" id="1.10.238.10">
    <property type="entry name" value="EF-hand"/>
    <property type="match status" value="1"/>
</dbReference>
<evidence type="ECO:0000256" key="5">
    <source>
        <dbReference type="ARBA" id="ARBA00008063"/>
    </source>
</evidence>
<evidence type="ECO:0000256" key="7">
    <source>
        <dbReference type="ARBA" id="ARBA00022525"/>
    </source>
</evidence>
<dbReference type="InterPro" id="IPR018247">
    <property type="entry name" value="EF_Hand_1_Ca_BS"/>
</dbReference>
<feature type="signal peptide" evidence="17">
    <location>
        <begin position="1"/>
        <end position="19"/>
    </location>
</feature>
<keyword evidence="14" id="KW-0238">DNA-binding</keyword>
<feature type="region of interest" description="Disordered" evidence="16">
    <location>
        <begin position="483"/>
        <end position="521"/>
    </location>
</feature>
<keyword evidence="6" id="KW-0963">Cytoplasm</keyword>
<evidence type="ECO:0000313" key="19">
    <source>
        <dbReference type="EMBL" id="KAL0280427.1"/>
    </source>
</evidence>
<comment type="similarity">
    <text evidence="5">Belongs to the nucleobindin family.</text>
</comment>
<evidence type="ECO:0000256" key="1">
    <source>
        <dbReference type="ARBA" id="ARBA00004170"/>
    </source>
</evidence>
<proteinExistence type="inferred from homology"/>
<evidence type="ECO:0000256" key="4">
    <source>
        <dbReference type="ARBA" id="ARBA00004613"/>
    </source>
</evidence>
<evidence type="ECO:0000256" key="11">
    <source>
        <dbReference type="ARBA" id="ARBA00022737"/>
    </source>
</evidence>
<comment type="subcellular location">
    <subcellularLocation>
        <location evidence="2">Cytoplasm</location>
    </subcellularLocation>
    <subcellularLocation>
        <location evidence="3">Golgi apparatus</location>
    </subcellularLocation>
    <subcellularLocation>
        <location evidence="1">Membrane</location>
        <topology evidence="1">Peripheral membrane protein</topology>
    </subcellularLocation>
    <subcellularLocation>
        <location evidence="4">Secreted</location>
    </subcellularLocation>
</comment>
<evidence type="ECO:0000256" key="2">
    <source>
        <dbReference type="ARBA" id="ARBA00004496"/>
    </source>
</evidence>
<keyword evidence="9" id="KW-0344">Guanine-nucleotide releasing factor</keyword>
<evidence type="ECO:0000256" key="14">
    <source>
        <dbReference type="ARBA" id="ARBA00023125"/>
    </source>
</evidence>
<feature type="region of interest" description="Disordered" evidence="16">
    <location>
        <begin position="362"/>
        <end position="443"/>
    </location>
</feature>
<dbReference type="PANTHER" id="PTHR19237">
    <property type="entry name" value="NUCLEOBINDIN"/>
    <property type="match status" value="1"/>
</dbReference>
<evidence type="ECO:0000256" key="12">
    <source>
        <dbReference type="ARBA" id="ARBA00022837"/>
    </source>
</evidence>
<dbReference type="InterPro" id="IPR011992">
    <property type="entry name" value="EF-hand-dom_pair"/>
</dbReference>
<keyword evidence="7" id="KW-0964">Secreted</keyword>
<feature type="compositionally biased region" description="Polar residues" evidence="16">
    <location>
        <begin position="546"/>
        <end position="570"/>
    </location>
</feature>
<keyword evidence="11" id="KW-0677">Repeat</keyword>
<keyword evidence="15" id="KW-0472">Membrane</keyword>
<dbReference type="GO" id="GO:0003677">
    <property type="term" value="F:DNA binding"/>
    <property type="evidence" value="ECO:0007669"/>
    <property type="project" value="UniProtKB-KW"/>
</dbReference>
<feature type="chain" id="PRO_5044477081" description="EF-hand domain-containing protein" evidence="17">
    <location>
        <begin position="20"/>
        <end position="595"/>
    </location>
</feature>
<keyword evidence="12" id="KW-0106">Calcium</keyword>
<reference evidence="19" key="1">
    <citation type="journal article" date="2024" name="Gigascience">
        <title>Chromosome-level genome of the poultry shaft louse Menopon gallinae provides insight into the host-switching and adaptive evolution of parasitic lice.</title>
        <authorList>
            <person name="Xu Y."/>
            <person name="Ma L."/>
            <person name="Liu S."/>
            <person name="Liang Y."/>
            <person name="Liu Q."/>
            <person name="He Z."/>
            <person name="Tian L."/>
            <person name="Duan Y."/>
            <person name="Cai W."/>
            <person name="Li H."/>
            <person name="Song F."/>
        </authorList>
    </citation>
    <scope>NUCLEOTIDE SEQUENCE</scope>
    <source>
        <strain evidence="19">Cailab_2023a</strain>
    </source>
</reference>
<feature type="region of interest" description="Disordered" evidence="16">
    <location>
        <begin position="533"/>
        <end position="595"/>
    </location>
</feature>
<evidence type="ECO:0000256" key="17">
    <source>
        <dbReference type="SAM" id="SignalP"/>
    </source>
</evidence>
<evidence type="ECO:0000256" key="15">
    <source>
        <dbReference type="ARBA" id="ARBA00023136"/>
    </source>
</evidence>
<sequence>MNYVAVLSLLCLIFHFATAPPPRRNEHEETKQERQEKEDIGDFGLEYNRYLREVVDLLESDPEFKKKLEDAQEADIRSGKIAQELEFVDHKVRTKLDEVKRQELERLRHLAQKQYELNNGIDTEHMKVSSEHLDHENPHTFEMEDLKKLIAKVSADLVKADEKRRQEFKEYEMQKEFEKQEKLKHLQGSEREAFEKQIQENETKHKQHEPLHHPGSKQQLEEVWEKQDHMENQEFDPKVFFQLHDLDGNGFWDQNEVKTLFLKELDKMYEQGAPEDDMRERAEEMERMREHVFSEADKNRDGLISYEEFLEKTKQPDFEKDPGWESLDQKPVYTYEEYKEFERKRHEEVQKLIQQGLIPPQPVFPEYGYHHPQQPPYGHHEPQYHQPHLQGQMPQGHHPAQMAQGYPNQAYNQNQFQGNYQNPGHHNQAQNHPQQQQNQQLNQNQQYQANYQDAGHRNDAQINQQQHQNQQYQQQNYQDAGYQNRPQNQQHQNQQFQQNHQVPQNYQQQQQPSYDQHQANYNNQNNQEYNQQKQFGQQQVSQGFQDSSRNVASNQQPSNVDSNPSKTGTFQKAHAELDHNSKDAKQAAPQSMNHL</sequence>
<dbReference type="PROSITE" id="PS00018">
    <property type="entry name" value="EF_HAND_1"/>
    <property type="match status" value="1"/>
</dbReference>
<feature type="compositionally biased region" description="Basic and acidic residues" evidence="16">
    <location>
        <begin position="573"/>
        <end position="585"/>
    </location>
</feature>